<dbReference type="Proteomes" id="UP000221734">
    <property type="component" value="Chromosome Kuenenia_stuttgartiensis_MBR1"/>
</dbReference>
<protein>
    <submittedName>
        <fullName evidence="1">Uncharacterized protein</fullName>
    </submittedName>
</protein>
<sequence length="72" mass="8511">MQEEDYICFMCLIMCCYNLKNLLRIYRKAGSLDTKPRNIYIDIGNFYKNTGVSAPAFVIRPYFLKTKLLLNF</sequence>
<evidence type="ECO:0000313" key="2">
    <source>
        <dbReference type="Proteomes" id="UP000221734"/>
    </source>
</evidence>
<evidence type="ECO:0000313" key="1">
    <source>
        <dbReference type="EMBL" id="SOH03477.1"/>
    </source>
</evidence>
<dbReference type="KEGG" id="kst:KSMBR1_0966"/>
<organism evidence="1 2">
    <name type="scientific">Kuenenia stuttgartiensis</name>
    <dbReference type="NCBI Taxonomy" id="174633"/>
    <lineage>
        <taxon>Bacteria</taxon>
        <taxon>Pseudomonadati</taxon>
        <taxon>Planctomycetota</taxon>
        <taxon>Candidatus Brocadiia</taxon>
        <taxon>Candidatus Brocadiales</taxon>
        <taxon>Candidatus Brocadiaceae</taxon>
        <taxon>Candidatus Kuenenia</taxon>
    </lineage>
</organism>
<proteinExistence type="predicted"/>
<name>A0A2C9CFF9_KUEST</name>
<dbReference type="AlphaFoldDB" id="A0A2C9CFF9"/>
<accession>A0A2C9CFF9</accession>
<gene>
    <name evidence="1" type="ORF">KSMBR1_0966</name>
</gene>
<keyword evidence="2" id="KW-1185">Reference proteome</keyword>
<reference evidence="2" key="1">
    <citation type="submission" date="2017-10" db="EMBL/GenBank/DDBJ databases">
        <authorList>
            <person name="Frank J."/>
        </authorList>
    </citation>
    <scope>NUCLEOTIDE SEQUENCE [LARGE SCALE GENOMIC DNA]</scope>
</reference>
<dbReference type="EMBL" id="LT934425">
    <property type="protein sequence ID" value="SOH03477.1"/>
    <property type="molecule type" value="Genomic_DNA"/>
</dbReference>